<dbReference type="AlphaFoldDB" id="A0A6L9QAE0"/>
<feature type="transmembrane region" description="Helical" evidence="1">
    <location>
        <begin position="6"/>
        <end position="24"/>
    </location>
</feature>
<proteinExistence type="predicted"/>
<gene>
    <name evidence="2" type="ORF">G3I70_06605</name>
</gene>
<protein>
    <submittedName>
        <fullName evidence="2">Uncharacterized protein</fullName>
    </submittedName>
</protein>
<keyword evidence="1" id="KW-1133">Transmembrane helix</keyword>
<keyword evidence="1" id="KW-0812">Transmembrane</keyword>
<name>A0A6L9QAE0_9ACTN</name>
<feature type="transmembrane region" description="Helical" evidence="1">
    <location>
        <begin position="45"/>
        <end position="64"/>
    </location>
</feature>
<comment type="caution">
    <text evidence="2">The sequence shown here is derived from an EMBL/GenBank/DDBJ whole genome shotgun (WGS) entry which is preliminary data.</text>
</comment>
<sequence>MTGLAVAMDVVAAGFLALFVVLLTRGRSGARADESARANEGGRSVALVLIAVSLGLLSVSLWSLP</sequence>
<reference evidence="2 3" key="1">
    <citation type="submission" date="2020-01" db="EMBL/GenBank/DDBJ databases">
        <title>Insect and environment-associated Actinomycetes.</title>
        <authorList>
            <person name="Currrie C."/>
            <person name="Chevrette M."/>
            <person name="Carlson C."/>
            <person name="Stubbendieck R."/>
            <person name="Wendt-Pienkowski E."/>
        </authorList>
    </citation>
    <scope>NUCLEOTIDE SEQUENCE [LARGE SCALE GENOMIC DNA]</scope>
    <source>
        <strain evidence="2 3">SID10258</strain>
    </source>
</reference>
<accession>A0A6L9QAE0</accession>
<organism evidence="2 3">
    <name type="scientific">Actinomadura bangladeshensis</name>
    <dbReference type="NCBI Taxonomy" id="453573"/>
    <lineage>
        <taxon>Bacteria</taxon>
        <taxon>Bacillati</taxon>
        <taxon>Actinomycetota</taxon>
        <taxon>Actinomycetes</taxon>
        <taxon>Streptosporangiales</taxon>
        <taxon>Thermomonosporaceae</taxon>
        <taxon>Actinomadura</taxon>
    </lineage>
</organism>
<dbReference type="EMBL" id="JAAGLI010000165">
    <property type="protein sequence ID" value="NEA22165.1"/>
    <property type="molecule type" value="Genomic_DNA"/>
</dbReference>
<dbReference type="RefSeq" id="WP_163053740.1">
    <property type="nucleotide sequence ID" value="NZ_JAAGLI010000165.1"/>
</dbReference>
<keyword evidence="1" id="KW-0472">Membrane</keyword>
<evidence type="ECO:0000256" key="1">
    <source>
        <dbReference type="SAM" id="Phobius"/>
    </source>
</evidence>
<evidence type="ECO:0000313" key="3">
    <source>
        <dbReference type="Proteomes" id="UP000475532"/>
    </source>
</evidence>
<dbReference type="Proteomes" id="UP000475532">
    <property type="component" value="Unassembled WGS sequence"/>
</dbReference>
<evidence type="ECO:0000313" key="2">
    <source>
        <dbReference type="EMBL" id="NEA22165.1"/>
    </source>
</evidence>